<dbReference type="FunFam" id="3.80.10.10:FF:000224">
    <property type="entry name" value="Leucine-rich repeat extensin-like protein 1"/>
    <property type="match status" value="1"/>
</dbReference>
<evidence type="ECO:0000256" key="10">
    <source>
        <dbReference type="SAM" id="SignalP"/>
    </source>
</evidence>
<dbReference type="FunFam" id="3.40.50.1820:FF:000051">
    <property type="entry name" value="(S)-hydroxynitrile lyase"/>
    <property type="match status" value="1"/>
</dbReference>
<evidence type="ECO:0000256" key="3">
    <source>
        <dbReference type="ARBA" id="ARBA00022525"/>
    </source>
</evidence>
<feature type="compositionally biased region" description="Pro residues" evidence="9">
    <location>
        <begin position="460"/>
        <end position="506"/>
    </location>
</feature>
<feature type="signal peptide" evidence="10">
    <location>
        <begin position="1"/>
        <end position="30"/>
    </location>
</feature>
<feature type="compositionally biased region" description="Basic and acidic residues" evidence="9">
    <location>
        <begin position="742"/>
        <end position="760"/>
    </location>
</feature>
<feature type="domain" description="DUF7798" evidence="12">
    <location>
        <begin position="992"/>
        <end position="1244"/>
    </location>
</feature>
<feature type="chain" id="PRO_5023938700" description="Cell wall hydroxyproline-rich glycoprotein" evidence="10">
    <location>
        <begin position="31"/>
        <end position="1518"/>
    </location>
</feature>
<feature type="region of interest" description="Disordered" evidence="9">
    <location>
        <begin position="397"/>
        <end position="787"/>
    </location>
</feature>
<dbReference type="InterPro" id="IPR032675">
    <property type="entry name" value="LRR_dom_sf"/>
</dbReference>
<evidence type="ECO:0000256" key="7">
    <source>
        <dbReference type="ARBA" id="ARBA00023278"/>
    </source>
</evidence>
<name>A0A5J5B305_9ASTE</name>
<feature type="domain" description="AB hydrolase-1" evidence="11">
    <location>
        <begin position="1264"/>
        <end position="1505"/>
    </location>
</feature>
<comment type="subcellular location">
    <subcellularLocation>
        <location evidence="1">Secreted</location>
        <location evidence="1">Cell wall</location>
    </subcellularLocation>
</comment>
<dbReference type="Gene3D" id="3.80.10.10">
    <property type="entry name" value="Ribonuclease Inhibitor"/>
    <property type="match status" value="2"/>
</dbReference>
<keyword evidence="5" id="KW-0677">Repeat</keyword>
<dbReference type="Pfam" id="PF25074">
    <property type="entry name" value="DUF7798"/>
    <property type="match status" value="1"/>
</dbReference>
<keyword evidence="14" id="KW-1185">Reference proteome</keyword>
<dbReference type="Proteomes" id="UP000325577">
    <property type="component" value="Linkage Group LG16"/>
</dbReference>
<dbReference type="EMBL" id="CM018039">
    <property type="protein sequence ID" value="KAA8536157.1"/>
    <property type="molecule type" value="Genomic_DNA"/>
</dbReference>
<keyword evidence="4 10" id="KW-0732">Signal</keyword>
<keyword evidence="3" id="KW-0964">Secreted</keyword>
<evidence type="ECO:0000256" key="1">
    <source>
        <dbReference type="ARBA" id="ARBA00004191"/>
    </source>
</evidence>
<feature type="compositionally biased region" description="Low complexity" evidence="9">
    <location>
        <begin position="573"/>
        <end position="590"/>
    </location>
</feature>
<evidence type="ECO:0000313" key="13">
    <source>
        <dbReference type="EMBL" id="KAA8536157.1"/>
    </source>
</evidence>
<dbReference type="InterPro" id="IPR001611">
    <property type="entry name" value="Leu-rich_rpt"/>
</dbReference>
<dbReference type="Gene3D" id="3.40.50.1820">
    <property type="entry name" value="alpha/beta hydrolase"/>
    <property type="match status" value="1"/>
</dbReference>
<organism evidence="13 14">
    <name type="scientific">Nyssa sinensis</name>
    <dbReference type="NCBI Taxonomy" id="561372"/>
    <lineage>
        <taxon>Eukaryota</taxon>
        <taxon>Viridiplantae</taxon>
        <taxon>Streptophyta</taxon>
        <taxon>Embryophyta</taxon>
        <taxon>Tracheophyta</taxon>
        <taxon>Spermatophyta</taxon>
        <taxon>Magnoliopsida</taxon>
        <taxon>eudicotyledons</taxon>
        <taxon>Gunneridae</taxon>
        <taxon>Pentapetalae</taxon>
        <taxon>asterids</taxon>
        <taxon>Cornales</taxon>
        <taxon>Nyssaceae</taxon>
        <taxon>Nyssa</taxon>
    </lineage>
</organism>
<evidence type="ECO:0000256" key="5">
    <source>
        <dbReference type="ARBA" id="ARBA00022737"/>
    </source>
</evidence>
<dbReference type="PANTHER" id="PTHR36011:SF1">
    <property type="entry name" value="BAT2 DOMAIN PROTEIN"/>
    <property type="match status" value="1"/>
</dbReference>
<protein>
    <recommendedName>
        <fullName evidence="8">Cell wall hydroxyproline-rich glycoprotein</fullName>
    </recommendedName>
</protein>
<evidence type="ECO:0000256" key="8">
    <source>
        <dbReference type="ARBA" id="ARBA00041871"/>
    </source>
</evidence>
<dbReference type="Pfam" id="PF12697">
    <property type="entry name" value="Abhydrolase_6"/>
    <property type="match status" value="1"/>
</dbReference>
<keyword evidence="6" id="KW-0325">Glycoprotein</keyword>
<dbReference type="InterPro" id="IPR000073">
    <property type="entry name" value="AB_hydrolase_1"/>
</dbReference>
<dbReference type="PRINTS" id="PR01217">
    <property type="entry name" value="PRICHEXTENSN"/>
</dbReference>
<proteinExistence type="predicted"/>
<reference evidence="13 14" key="1">
    <citation type="submission" date="2019-09" db="EMBL/GenBank/DDBJ databases">
        <title>A chromosome-level genome assembly of the Chinese tupelo Nyssa sinensis.</title>
        <authorList>
            <person name="Yang X."/>
            <person name="Kang M."/>
            <person name="Yang Y."/>
            <person name="Xiong H."/>
            <person name="Wang M."/>
            <person name="Zhang Z."/>
            <person name="Wang Z."/>
            <person name="Wu H."/>
            <person name="Ma T."/>
            <person name="Liu J."/>
            <person name="Xi Z."/>
        </authorList>
    </citation>
    <scope>NUCLEOTIDE SEQUENCE [LARGE SCALE GENOMIC DNA]</scope>
    <source>
        <strain evidence="13">J267</strain>
        <tissue evidence="13">Leaf</tissue>
    </source>
</reference>
<dbReference type="GO" id="GO:0016787">
    <property type="term" value="F:hydrolase activity"/>
    <property type="evidence" value="ECO:0007669"/>
    <property type="project" value="UniProtKB-ARBA"/>
</dbReference>
<dbReference type="OrthoDB" id="1922570at2759"/>
<feature type="region of interest" description="Disordered" evidence="9">
    <location>
        <begin position="824"/>
        <end position="855"/>
    </location>
</feature>
<dbReference type="SUPFAM" id="SSF53474">
    <property type="entry name" value="alpha/beta-Hydrolases"/>
    <property type="match status" value="1"/>
</dbReference>
<accession>A0A5J5B305</accession>
<sequence>MANLLTMKALGCFLLLSFLSSSSFSSFSLALSDAEASYIAHRQLLTLPENGDLPAEFEYEFDLQITFANPRLKRAYIALQAWKKAMYSDPFNMTSNWVGANVCAYNGVVCYSAPDDPSITVVSGIDLNHGDIAGYLPVELGLLTDLAFFHINSNRFCGIIPKSFSRLQLLSEFDVSNNRFVGSFPDVILPLQALKFLDLRFNNFEGPLPPELFKKELDALFLNNNRFTSNLPETLGNSPVSVMVFSNNNFTGCIPRSIGKMGNTLNEVLFSNNAFDGCLPEEIGKLQNVRVFDISSNKFVGVLPIGLSGLKSVEQLDLGHNMLIGTVSESVCTLPTLLNFTFSDNYFKGEGKSCQSSSKGSLLVDDTSNCLPGRPFQKSEVTCAPVARRRVNCGTCRGNPQGPGPADPPHPAPVPKITPPTPKPQPSTPPSPKSKPQVSSPPTPKPSPSTPTPDHSTPSTPTPKPSPSPTPTPNPNPPKSSPSPPSPKPTSVPTPSISTPPSPAPEKYPEVPEAFTPTPSSMPPSPTASSLSPKTSPPSQPPKTLTPPPSSMPPTTPTPSSPSPKTSPPSQPPKTLTPTPTSNPPKTLTPTPTPTSNPPTPTPKPSESSPVPVPTPSPSPPSPTPAVSPAPSPTPVKSTPPPVVSSPLPPPPRNQSPPPPFHSPPPPVQSPPPPVQSPPPPVLSPPPPVHSPPPPVHSPPPPVYSPPPPVHSPPPPVSSSPPPPVYSPPPPVYSPPPPNFLEKMEDNTAESLKEEKKPEEEAAAAPQPKEGGAGGGGGWGGWGFSPFSVISDLQKAATVAAEEISRNAVEVAKTAAKSIADMQNVVEESESSKEDDTNESAIHGENEDGENEDENDKIRKAALDKLEKASEDTILGQGLKVLDGSMENFASGAWQALGSAWRGGSNLVHKLEHSAVNLAESIQHGGLPSAAGSVAPSIIETGKAFTAKGIQVLELVGKETMDLLITETGIEVEKNTKEVEEQADEDQLFEEVTFDRCFYIYGGPEQLEELEALSNHYALLFNRRKVKLSSEQKSIYDGKLKQVQQIFSLNSEIDGSGVESEKGKKIETRAEVSTNEMKDLHDSSVSKAAEMAAGFTSALAGLAANDIIQRTSGRLDSLHSEGVHRLSEMCCFAVSQLLMLGKAIISNANKGQDEDVEEDMLNIDWPEDSVEKAKIIRTKAQSMTGNVEAVSNSFITGISDVAEAYLAAIKGATADSHEVLPQKSIQEKANTFFENLRADQTTAIVNATGSEPPPLAAGNSGKHFVLVHGSCHGAWSWYKLVALLRSSGHRVTALDLAASGIDRRQVKEIPSISDYFRPVRDFMASLPLHERERVILVGHSFGGLAISQAMETFPEKISVAVFVTALMPGPTLNISTLNQKALSREESQLDNRYTYDDGPNNPPTTFIFGPMFLAAKVYQLSPTQDLALATTLLRPLRLYSDEDMSRELRFSSKKYGSVSRVFIISGEDKVTKKDLVQWMITKNPPDEVKEVRGSDHMVMMSKPVELWVLLQGIAEKYA</sequence>
<evidence type="ECO:0000256" key="6">
    <source>
        <dbReference type="ARBA" id="ARBA00023180"/>
    </source>
</evidence>
<feature type="compositionally biased region" description="Pro residues" evidence="9">
    <location>
        <begin position="402"/>
        <end position="451"/>
    </location>
</feature>
<dbReference type="InterPro" id="IPR056700">
    <property type="entry name" value="DUF7798"/>
</dbReference>
<evidence type="ECO:0000256" key="9">
    <source>
        <dbReference type="SAM" id="MobiDB-lite"/>
    </source>
</evidence>
<evidence type="ECO:0000259" key="12">
    <source>
        <dbReference type="Pfam" id="PF25074"/>
    </source>
</evidence>
<evidence type="ECO:0000313" key="14">
    <source>
        <dbReference type="Proteomes" id="UP000325577"/>
    </source>
</evidence>
<dbReference type="SUPFAM" id="SSF52058">
    <property type="entry name" value="L domain-like"/>
    <property type="match status" value="1"/>
</dbReference>
<gene>
    <name evidence="13" type="ORF">F0562_028635</name>
</gene>
<keyword evidence="7" id="KW-0379">Hydroxylation</keyword>
<evidence type="ECO:0000256" key="2">
    <source>
        <dbReference type="ARBA" id="ARBA00022512"/>
    </source>
</evidence>
<dbReference type="PANTHER" id="PTHR36011">
    <property type="entry name" value="BAT2 DOMAIN PROTEIN"/>
    <property type="match status" value="1"/>
</dbReference>
<evidence type="ECO:0000259" key="11">
    <source>
        <dbReference type="Pfam" id="PF12697"/>
    </source>
</evidence>
<dbReference type="Pfam" id="PF00560">
    <property type="entry name" value="LRR_1"/>
    <property type="match status" value="1"/>
</dbReference>
<feature type="compositionally biased region" description="Pro residues" evidence="9">
    <location>
        <begin position="535"/>
        <end position="572"/>
    </location>
</feature>
<feature type="compositionally biased region" description="Pro residues" evidence="9">
    <location>
        <begin position="591"/>
        <end position="604"/>
    </location>
</feature>
<feature type="compositionally biased region" description="Pro residues" evidence="9">
    <location>
        <begin position="611"/>
        <end position="739"/>
    </location>
</feature>
<keyword evidence="2" id="KW-0134">Cell wall</keyword>
<dbReference type="InterPro" id="IPR029058">
    <property type="entry name" value="AB_hydrolase_fold"/>
</dbReference>
<evidence type="ECO:0000256" key="4">
    <source>
        <dbReference type="ARBA" id="ARBA00022729"/>
    </source>
</evidence>
<feature type="compositionally biased region" description="Gly residues" evidence="9">
    <location>
        <begin position="771"/>
        <end position="783"/>
    </location>
</feature>